<sequence length="248" mass="28414">METSKGSFFLRKITATFITTAFISILFIIIIFNEGFEFEYNPGNQFIGWFLVYAMYAGVIVLIYGNVVSIAVEYLQRKMFQQNDWLYVLILGFFGLGIGLIFQEITAAIYGMIAAIIYGFFDKWIYRRNKQGKKIKLFWLIPIASIVLSWGYLELTSPPMPPFTKEDALSRANSSTNGFPDTVGQLEGTIGDYQVIRETSVEEIEEEVYVVTFTEHRTKDMETDTAKLSYKVDRHSLILNSNDKDVNP</sequence>
<feature type="transmembrane region" description="Helical" evidence="1">
    <location>
        <begin position="84"/>
        <end position="102"/>
    </location>
</feature>
<reference evidence="2 3" key="1">
    <citation type="submission" date="2020-08" db="EMBL/GenBank/DDBJ databases">
        <title>Genomic Encyclopedia of Type Strains, Phase IV (KMG-IV): sequencing the most valuable type-strain genomes for metagenomic binning, comparative biology and taxonomic classification.</title>
        <authorList>
            <person name="Goeker M."/>
        </authorList>
    </citation>
    <scope>NUCLEOTIDE SEQUENCE [LARGE SCALE GENOMIC DNA]</scope>
    <source>
        <strain evidence="2 3">DSM 11805</strain>
    </source>
</reference>
<keyword evidence="1" id="KW-1133">Transmembrane helix</keyword>
<dbReference type="Proteomes" id="UP000572212">
    <property type="component" value="Unassembled WGS sequence"/>
</dbReference>
<evidence type="ECO:0000313" key="3">
    <source>
        <dbReference type="Proteomes" id="UP000572212"/>
    </source>
</evidence>
<feature type="transmembrane region" description="Helical" evidence="1">
    <location>
        <begin position="12"/>
        <end position="32"/>
    </location>
</feature>
<dbReference type="AlphaFoldDB" id="A0A841RRB8"/>
<feature type="transmembrane region" description="Helical" evidence="1">
    <location>
        <begin position="47"/>
        <end position="72"/>
    </location>
</feature>
<keyword evidence="3" id="KW-1185">Reference proteome</keyword>
<accession>A0A841RRB8</accession>
<comment type="caution">
    <text evidence="2">The sequence shown here is derived from an EMBL/GenBank/DDBJ whole genome shotgun (WGS) entry which is preliminary data.</text>
</comment>
<feature type="transmembrane region" description="Helical" evidence="1">
    <location>
        <begin position="108"/>
        <end position="125"/>
    </location>
</feature>
<proteinExistence type="predicted"/>
<keyword evidence="1" id="KW-0812">Transmembrane</keyword>
<organism evidence="2 3">
    <name type="scientific">Gracilibacillus halotolerans</name>
    <dbReference type="NCBI Taxonomy" id="74386"/>
    <lineage>
        <taxon>Bacteria</taxon>
        <taxon>Bacillati</taxon>
        <taxon>Bacillota</taxon>
        <taxon>Bacilli</taxon>
        <taxon>Bacillales</taxon>
        <taxon>Bacillaceae</taxon>
        <taxon>Gracilibacillus</taxon>
    </lineage>
</organism>
<evidence type="ECO:0000256" key="1">
    <source>
        <dbReference type="SAM" id="Phobius"/>
    </source>
</evidence>
<evidence type="ECO:0000313" key="2">
    <source>
        <dbReference type="EMBL" id="MBB6513484.1"/>
    </source>
</evidence>
<keyword evidence="1" id="KW-0472">Membrane</keyword>
<dbReference type="EMBL" id="JACHON010000012">
    <property type="protein sequence ID" value="MBB6513484.1"/>
    <property type="molecule type" value="Genomic_DNA"/>
</dbReference>
<protein>
    <submittedName>
        <fullName evidence="2">Uncharacterized protein</fullName>
    </submittedName>
</protein>
<feature type="transmembrane region" description="Helical" evidence="1">
    <location>
        <begin position="137"/>
        <end position="153"/>
    </location>
</feature>
<dbReference type="RefSeq" id="WP_184248740.1">
    <property type="nucleotide sequence ID" value="NZ_BAAACU010000029.1"/>
</dbReference>
<gene>
    <name evidence="2" type="ORF">GGQ92_002296</name>
</gene>
<name>A0A841RRB8_9BACI</name>